<dbReference type="Pfam" id="PF03151">
    <property type="entry name" value="TPT"/>
    <property type="match status" value="1"/>
</dbReference>
<accession>A5DNN0</accession>
<comment type="subcellular location">
    <subcellularLocation>
        <location evidence="1">Membrane</location>
        <topology evidence="1">Multi-pass membrane protein</topology>
    </subcellularLocation>
</comment>
<evidence type="ECO:0000256" key="3">
    <source>
        <dbReference type="ARBA" id="ARBA00022989"/>
    </source>
</evidence>
<feature type="transmembrane region" description="Helical" evidence="5">
    <location>
        <begin position="37"/>
        <end position="59"/>
    </location>
</feature>
<evidence type="ECO:0000256" key="2">
    <source>
        <dbReference type="ARBA" id="ARBA00022692"/>
    </source>
</evidence>
<proteinExistence type="predicted"/>
<evidence type="ECO:0000256" key="1">
    <source>
        <dbReference type="ARBA" id="ARBA00004141"/>
    </source>
</evidence>
<dbReference type="GO" id="GO:0015786">
    <property type="term" value="P:UDP-glucose transmembrane transport"/>
    <property type="evidence" value="ECO:0007669"/>
    <property type="project" value="EnsemblFungi"/>
</dbReference>
<dbReference type="OMA" id="WLMKSFP"/>
<gene>
    <name evidence="7" type="ORF">PGUG_04881</name>
</gene>
<sequence>MNPTQEAALYIGGWYLFSLSISIYNKWMFGAGLNFEYPIFITAFHQFCLFLLASLVLYIKPKLRPTVAASVAQETGTTPGPSSAQAMPSASLITLFSIGPALYASQILPCSLASAGDIGLSNVSFKFISLSLYTMLKTSSLVFVLLFGLLFRLEKFHIRLVLIVVVMSGSVMMMVKKPPTASDQNYNPLGILMVLAAAMMSGLRWAFTQLLLKHNEYTRNSISTIFFVSPAMCGALLVFGFLIEGWSNFTQSQIWDDKGVATTIMLMIFPGFLAFMMTLCEFKLLTVAQVITLSIAGIGKEVLTIALSSVIFGDTLSLINCLGLVLTFVTILWYNYFRYHENHNEYTKLETDEVELRKL</sequence>
<dbReference type="FunCoup" id="A5DNN0">
    <property type="interactions" value="702"/>
</dbReference>
<feature type="transmembrane region" description="Helical" evidence="5">
    <location>
        <begin position="224"/>
        <end position="243"/>
    </location>
</feature>
<dbReference type="InterPro" id="IPR050186">
    <property type="entry name" value="TPT_transporter"/>
</dbReference>
<evidence type="ECO:0000313" key="7">
    <source>
        <dbReference type="EMBL" id="EDK40783.2"/>
    </source>
</evidence>
<dbReference type="GO" id="GO:0016020">
    <property type="term" value="C:membrane"/>
    <property type="evidence" value="ECO:0007669"/>
    <property type="project" value="UniProtKB-SubCell"/>
</dbReference>
<dbReference type="PANTHER" id="PTHR11132">
    <property type="entry name" value="SOLUTE CARRIER FAMILY 35"/>
    <property type="match status" value="1"/>
</dbReference>
<dbReference type="OrthoDB" id="18894at2759"/>
<dbReference type="EMBL" id="CH408160">
    <property type="protein sequence ID" value="EDK40783.2"/>
    <property type="molecule type" value="Genomic_DNA"/>
</dbReference>
<organism evidence="7 8">
    <name type="scientific">Meyerozyma guilliermondii (strain ATCC 6260 / CBS 566 / DSM 6381 / JCM 1539 / NBRC 10279 / NRRL Y-324)</name>
    <name type="common">Yeast</name>
    <name type="synonym">Candida guilliermondii</name>
    <dbReference type="NCBI Taxonomy" id="294746"/>
    <lineage>
        <taxon>Eukaryota</taxon>
        <taxon>Fungi</taxon>
        <taxon>Dikarya</taxon>
        <taxon>Ascomycota</taxon>
        <taxon>Saccharomycotina</taxon>
        <taxon>Pichiomycetes</taxon>
        <taxon>Debaryomycetaceae</taxon>
        <taxon>Meyerozyma</taxon>
    </lineage>
</organism>
<keyword evidence="8" id="KW-1185">Reference proteome</keyword>
<name>A5DNN0_PICGU</name>
<dbReference type="KEGG" id="pgu:PGUG_04881"/>
<feature type="transmembrane region" description="Helical" evidence="5">
    <location>
        <begin position="317"/>
        <end position="337"/>
    </location>
</feature>
<evidence type="ECO:0000313" key="8">
    <source>
        <dbReference type="Proteomes" id="UP000001997"/>
    </source>
</evidence>
<keyword evidence="3 5" id="KW-1133">Transmembrane helix</keyword>
<evidence type="ECO:0000256" key="5">
    <source>
        <dbReference type="SAM" id="Phobius"/>
    </source>
</evidence>
<evidence type="ECO:0000259" key="6">
    <source>
        <dbReference type="Pfam" id="PF03151"/>
    </source>
</evidence>
<dbReference type="HOGENOM" id="CLU_022332_1_1_1"/>
<feature type="transmembrane region" description="Helical" evidence="5">
    <location>
        <begin position="7"/>
        <end position="25"/>
    </location>
</feature>
<feature type="transmembrane region" description="Helical" evidence="5">
    <location>
        <begin position="263"/>
        <end position="280"/>
    </location>
</feature>
<dbReference type="eggNOG" id="KOG1443">
    <property type="taxonomic scope" value="Eukaryota"/>
</dbReference>
<keyword evidence="4 5" id="KW-0472">Membrane</keyword>
<dbReference type="GeneID" id="5124917"/>
<dbReference type="InterPro" id="IPR004853">
    <property type="entry name" value="Sugar_P_trans_dom"/>
</dbReference>
<feature type="transmembrane region" description="Helical" evidence="5">
    <location>
        <begin position="158"/>
        <end position="175"/>
    </location>
</feature>
<reference evidence="7 8" key="1">
    <citation type="journal article" date="2009" name="Nature">
        <title>Evolution of pathogenicity and sexual reproduction in eight Candida genomes.</title>
        <authorList>
            <person name="Butler G."/>
            <person name="Rasmussen M.D."/>
            <person name="Lin M.F."/>
            <person name="Santos M.A."/>
            <person name="Sakthikumar S."/>
            <person name="Munro C.A."/>
            <person name="Rheinbay E."/>
            <person name="Grabherr M."/>
            <person name="Forche A."/>
            <person name="Reedy J.L."/>
            <person name="Agrafioti I."/>
            <person name="Arnaud M.B."/>
            <person name="Bates S."/>
            <person name="Brown A.J."/>
            <person name="Brunke S."/>
            <person name="Costanzo M.C."/>
            <person name="Fitzpatrick D.A."/>
            <person name="de Groot P.W."/>
            <person name="Harris D."/>
            <person name="Hoyer L.L."/>
            <person name="Hube B."/>
            <person name="Klis F.M."/>
            <person name="Kodira C."/>
            <person name="Lennard N."/>
            <person name="Logue M.E."/>
            <person name="Martin R."/>
            <person name="Neiman A.M."/>
            <person name="Nikolaou E."/>
            <person name="Quail M.A."/>
            <person name="Quinn J."/>
            <person name="Santos M.C."/>
            <person name="Schmitzberger F.F."/>
            <person name="Sherlock G."/>
            <person name="Shah P."/>
            <person name="Silverstein K.A."/>
            <person name="Skrzypek M.S."/>
            <person name="Soll D."/>
            <person name="Staggs R."/>
            <person name="Stansfield I."/>
            <person name="Stumpf M.P."/>
            <person name="Sudbery P.E."/>
            <person name="Srikantha T."/>
            <person name="Zeng Q."/>
            <person name="Berman J."/>
            <person name="Berriman M."/>
            <person name="Heitman J."/>
            <person name="Gow N.A."/>
            <person name="Lorenz M.C."/>
            <person name="Birren B.W."/>
            <person name="Kellis M."/>
            <person name="Cuomo C.A."/>
        </authorList>
    </citation>
    <scope>NUCLEOTIDE SEQUENCE [LARGE SCALE GENOMIC DNA]</scope>
    <source>
        <strain evidence="8">ATCC 6260 / CBS 566 / DSM 6381 / JCM 1539 / NBRC 10279 / NRRL Y-324</strain>
    </source>
</reference>
<feature type="domain" description="Sugar phosphate transporter" evidence="6">
    <location>
        <begin position="7"/>
        <end position="335"/>
    </location>
</feature>
<feature type="transmembrane region" description="Helical" evidence="5">
    <location>
        <begin position="287"/>
        <end position="311"/>
    </location>
</feature>
<dbReference type="AlphaFoldDB" id="A5DNN0"/>
<dbReference type="RefSeq" id="XP_001482926.2">
    <property type="nucleotide sequence ID" value="XM_001482876.1"/>
</dbReference>
<dbReference type="Proteomes" id="UP000001997">
    <property type="component" value="Unassembled WGS sequence"/>
</dbReference>
<dbReference type="InParanoid" id="A5DNN0"/>
<feature type="transmembrane region" description="Helical" evidence="5">
    <location>
        <begin position="127"/>
        <end position="151"/>
    </location>
</feature>
<protein>
    <recommendedName>
        <fullName evidence="6">Sugar phosphate transporter domain-containing protein</fullName>
    </recommendedName>
</protein>
<feature type="transmembrane region" description="Helical" evidence="5">
    <location>
        <begin position="92"/>
        <end position="115"/>
    </location>
</feature>
<feature type="transmembrane region" description="Helical" evidence="5">
    <location>
        <begin position="187"/>
        <end position="212"/>
    </location>
</feature>
<dbReference type="STRING" id="294746.A5DNN0"/>
<evidence type="ECO:0000256" key="4">
    <source>
        <dbReference type="ARBA" id="ARBA00023136"/>
    </source>
</evidence>
<keyword evidence="2 5" id="KW-0812">Transmembrane</keyword>